<dbReference type="PANTHER" id="PTHR30388">
    <property type="entry name" value="ALDEHYDE OXIDOREDUCTASE MOLYBDENUM COFACTOR ASSEMBLY PROTEIN"/>
    <property type="match status" value="1"/>
</dbReference>
<reference evidence="3" key="2">
    <citation type="submission" date="2020-09" db="EMBL/GenBank/DDBJ databases">
        <authorList>
            <person name="Sun Q."/>
            <person name="Zhou Y."/>
        </authorList>
    </citation>
    <scope>NUCLEOTIDE SEQUENCE</scope>
    <source>
        <strain evidence="3">CGMCC 1.15880</strain>
    </source>
</reference>
<dbReference type="InterPro" id="IPR003777">
    <property type="entry name" value="XdhC_CoxI"/>
</dbReference>
<dbReference type="RefSeq" id="WP_188670183.1">
    <property type="nucleotide sequence ID" value="NZ_BMKA01000001.1"/>
</dbReference>
<dbReference type="NCBIfam" id="TIGR02964">
    <property type="entry name" value="xanthine_xdhC"/>
    <property type="match status" value="1"/>
</dbReference>
<dbReference type="InterPro" id="IPR027051">
    <property type="entry name" value="XdhC_Rossmann_dom"/>
</dbReference>
<comment type="caution">
    <text evidence="3">The sequence shown here is derived from an EMBL/GenBank/DDBJ whole genome shotgun (WGS) entry which is preliminary data.</text>
</comment>
<dbReference type="Gene3D" id="3.40.50.720">
    <property type="entry name" value="NAD(P)-binding Rossmann-like Domain"/>
    <property type="match status" value="1"/>
</dbReference>
<proteinExistence type="predicted"/>
<dbReference type="SUPFAM" id="SSF51735">
    <property type="entry name" value="NAD(P)-binding Rossmann-fold domains"/>
    <property type="match status" value="1"/>
</dbReference>
<sequence>MGLNLASLRSAVGTHGRVVRIVIVGHQGSTPRETGTSMLVWPTGQSGTIGGGALELQAVEHARRITEPTALKMPLGPALGQCCGGAVTLVLEPFTQDTLPDGADSYIRPVGTTTDKPLALRRAEKSQRSSGQAAPLIWQQGWLMEPLEQPATPLWIYGAGHVGRALVDTLEGLPFDITWVDTAPKRFPDAIPDHAAPLVAANPADAVKHAPADAHHLVLTYSHALDLDLCHAILSRPHRTLGLIGSATKRRRFASRLAELGHKTAQIEGIICPIGRRDLGKTPKAIAIGVASELLTFDAVSTAQQEATA</sequence>
<accession>A0A916VLP8</accession>
<evidence type="ECO:0000259" key="2">
    <source>
        <dbReference type="Pfam" id="PF13478"/>
    </source>
</evidence>
<dbReference type="Pfam" id="PF13478">
    <property type="entry name" value="XdhC_C"/>
    <property type="match status" value="1"/>
</dbReference>
<name>A0A916VLP8_9RHOB</name>
<evidence type="ECO:0000313" key="3">
    <source>
        <dbReference type="EMBL" id="GGA06447.1"/>
    </source>
</evidence>
<dbReference type="EMBL" id="BMKA01000001">
    <property type="protein sequence ID" value="GGA06447.1"/>
    <property type="molecule type" value="Genomic_DNA"/>
</dbReference>
<reference evidence="3" key="1">
    <citation type="journal article" date="2014" name="Int. J. Syst. Evol. Microbiol.">
        <title>Complete genome sequence of Corynebacterium casei LMG S-19264T (=DSM 44701T), isolated from a smear-ripened cheese.</title>
        <authorList>
            <consortium name="US DOE Joint Genome Institute (JGI-PGF)"/>
            <person name="Walter F."/>
            <person name="Albersmeier A."/>
            <person name="Kalinowski J."/>
            <person name="Ruckert C."/>
        </authorList>
    </citation>
    <scope>NUCLEOTIDE SEQUENCE</scope>
    <source>
        <strain evidence="3">CGMCC 1.15880</strain>
    </source>
</reference>
<dbReference type="InterPro" id="IPR052698">
    <property type="entry name" value="MoCofactor_Util/Proc"/>
</dbReference>
<organism evidence="3 4">
    <name type="scientific">Neptunicoccus cionae</name>
    <dbReference type="NCBI Taxonomy" id="2035344"/>
    <lineage>
        <taxon>Bacteria</taxon>
        <taxon>Pseudomonadati</taxon>
        <taxon>Pseudomonadota</taxon>
        <taxon>Alphaproteobacteria</taxon>
        <taxon>Rhodobacterales</taxon>
        <taxon>Paracoccaceae</taxon>
        <taxon>Neptunicoccus</taxon>
    </lineage>
</organism>
<dbReference type="InterPro" id="IPR036291">
    <property type="entry name" value="NAD(P)-bd_dom_sf"/>
</dbReference>
<feature type="domain" description="XdhC- CoxI" evidence="1">
    <location>
        <begin position="15"/>
        <end position="66"/>
    </location>
</feature>
<feature type="domain" description="XdhC Rossmann" evidence="2">
    <location>
        <begin position="154"/>
        <end position="294"/>
    </location>
</feature>
<dbReference type="Pfam" id="PF02625">
    <property type="entry name" value="XdhC_CoxI"/>
    <property type="match status" value="1"/>
</dbReference>
<dbReference type="AlphaFoldDB" id="A0A916VLP8"/>
<evidence type="ECO:0000259" key="1">
    <source>
        <dbReference type="Pfam" id="PF02625"/>
    </source>
</evidence>
<keyword evidence="4" id="KW-1185">Reference proteome</keyword>
<evidence type="ECO:0000313" key="4">
    <source>
        <dbReference type="Proteomes" id="UP000628017"/>
    </source>
</evidence>
<protein>
    <submittedName>
        <fullName evidence="3">Xanthine dehydrogenase accessory protein XdhC</fullName>
    </submittedName>
</protein>
<dbReference type="Proteomes" id="UP000628017">
    <property type="component" value="Unassembled WGS sequence"/>
</dbReference>
<dbReference type="PANTHER" id="PTHR30388:SF6">
    <property type="entry name" value="XANTHINE DEHYDROGENASE SUBUNIT A-RELATED"/>
    <property type="match status" value="1"/>
</dbReference>
<gene>
    <name evidence="3" type="primary">xdhC</name>
    <name evidence="3" type="ORF">GCM10011498_02700</name>
</gene>
<dbReference type="InterPro" id="IPR014308">
    <property type="entry name" value="Xanthine_DH_XdhC"/>
</dbReference>